<evidence type="ECO:0000313" key="2">
    <source>
        <dbReference type="Proteomes" id="UP000258379"/>
    </source>
</evidence>
<proteinExistence type="predicted"/>
<evidence type="ECO:0000313" key="1">
    <source>
        <dbReference type="EMBL" id="RFT28110.1"/>
    </source>
</evidence>
<dbReference type="Proteomes" id="UP000258379">
    <property type="component" value="Unassembled WGS sequence"/>
</dbReference>
<dbReference type="EMBL" id="NNRU01000005">
    <property type="protein sequence ID" value="RFT28110.1"/>
    <property type="molecule type" value="Genomic_DNA"/>
</dbReference>
<accession>A0A3E2C8I6</accession>
<gene>
    <name evidence="1" type="ORF">CG405_06550</name>
</gene>
<name>A0A3E2C8I6_GARVA</name>
<reference evidence="1 2" key="1">
    <citation type="submission" date="2017-07" db="EMBL/GenBank/DDBJ databases">
        <title>A comparative genomics approach to explaining the enigmatic role of Gardnerella vaginalis in the vaginal microbiome.</title>
        <authorList>
            <person name="Vancuren S.J."/>
            <person name="Hill J.E."/>
        </authorList>
    </citation>
    <scope>NUCLEOTIDE SEQUENCE [LARGE SCALE GENOMIC DNA]</scope>
    <source>
        <strain evidence="1 2">WP023</strain>
    </source>
</reference>
<feature type="non-terminal residue" evidence="1">
    <location>
        <position position="1"/>
    </location>
</feature>
<dbReference type="AlphaFoldDB" id="A0A3E2C8I6"/>
<organism evidence="1 2">
    <name type="scientific">Gardnerella vaginalis</name>
    <dbReference type="NCBI Taxonomy" id="2702"/>
    <lineage>
        <taxon>Bacteria</taxon>
        <taxon>Bacillati</taxon>
        <taxon>Actinomycetota</taxon>
        <taxon>Actinomycetes</taxon>
        <taxon>Bifidobacteriales</taxon>
        <taxon>Bifidobacteriaceae</taxon>
        <taxon>Gardnerella</taxon>
    </lineage>
</organism>
<protein>
    <submittedName>
        <fullName evidence="1">Uncharacterized protein</fullName>
    </submittedName>
</protein>
<sequence length="212" mass="23816">EQHDFVPGRPDLGKRSKSQLCADDLNNTLNLVYDRNTYELIFAKPAGIKNDSLNNAAIKRKDENGKTTIYCYAGGGDCSTEYDNNNEDDNGNVINHKGYRVNVRYGQKLTDIWPDINELDFNKEDIGSLGWQLGYSGKVEYRDTPPYRFTIKEFADPSLRVALKNGAGTVPKISDDPESNTQTAYELKDNQRLLTADTSSKSAPIQVIIRKQ</sequence>
<feature type="non-terminal residue" evidence="1">
    <location>
        <position position="212"/>
    </location>
</feature>
<comment type="caution">
    <text evidence="1">The sequence shown here is derived from an EMBL/GenBank/DDBJ whole genome shotgun (WGS) entry which is preliminary data.</text>
</comment>